<gene>
    <name evidence="2" type="ORF">O181_103614</name>
</gene>
<feature type="region of interest" description="Disordered" evidence="1">
    <location>
        <begin position="1"/>
        <end position="86"/>
    </location>
</feature>
<feature type="compositionally biased region" description="Basic and acidic residues" evidence="1">
    <location>
        <begin position="21"/>
        <end position="50"/>
    </location>
</feature>
<dbReference type="Proteomes" id="UP000765509">
    <property type="component" value="Unassembled WGS sequence"/>
</dbReference>
<evidence type="ECO:0000313" key="2">
    <source>
        <dbReference type="EMBL" id="MBW0563899.1"/>
    </source>
</evidence>
<reference evidence="2" key="1">
    <citation type="submission" date="2021-03" db="EMBL/GenBank/DDBJ databases">
        <title>Draft genome sequence of rust myrtle Austropuccinia psidii MF-1, a brazilian biotype.</title>
        <authorList>
            <person name="Quecine M.C."/>
            <person name="Pachon D.M.R."/>
            <person name="Bonatelli M.L."/>
            <person name="Correr F.H."/>
            <person name="Franceschini L.M."/>
            <person name="Leite T.F."/>
            <person name="Margarido G.R.A."/>
            <person name="Almeida C.A."/>
            <person name="Ferrarezi J.A."/>
            <person name="Labate C.A."/>
        </authorList>
    </citation>
    <scope>NUCLEOTIDE SEQUENCE</scope>
    <source>
        <strain evidence="2">MF-1</strain>
    </source>
</reference>
<name>A0A9Q3PJE1_9BASI</name>
<evidence type="ECO:0000313" key="3">
    <source>
        <dbReference type="Proteomes" id="UP000765509"/>
    </source>
</evidence>
<comment type="caution">
    <text evidence="2">The sequence shown here is derived from an EMBL/GenBank/DDBJ whole genome shotgun (WGS) entry which is preliminary data.</text>
</comment>
<organism evidence="2 3">
    <name type="scientific">Austropuccinia psidii MF-1</name>
    <dbReference type="NCBI Taxonomy" id="1389203"/>
    <lineage>
        <taxon>Eukaryota</taxon>
        <taxon>Fungi</taxon>
        <taxon>Dikarya</taxon>
        <taxon>Basidiomycota</taxon>
        <taxon>Pucciniomycotina</taxon>
        <taxon>Pucciniomycetes</taxon>
        <taxon>Pucciniales</taxon>
        <taxon>Sphaerophragmiaceae</taxon>
        <taxon>Austropuccinia</taxon>
    </lineage>
</organism>
<dbReference type="EMBL" id="AVOT02074978">
    <property type="protein sequence ID" value="MBW0563899.1"/>
    <property type="molecule type" value="Genomic_DNA"/>
</dbReference>
<feature type="compositionally biased region" description="Polar residues" evidence="1">
    <location>
        <begin position="54"/>
        <end position="76"/>
    </location>
</feature>
<sequence>MPSTRSGEIFNTSSSSPKVYINDHGRSQSVAEEKESVKKSQTDKLCHSEADNTILPSNRTDTATRGLSGNLQSQPEVSGLVYDKGV</sequence>
<dbReference type="AlphaFoldDB" id="A0A9Q3PJE1"/>
<protein>
    <submittedName>
        <fullName evidence="2">Uncharacterized protein</fullName>
    </submittedName>
</protein>
<evidence type="ECO:0000256" key="1">
    <source>
        <dbReference type="SAM" id="MobiDB-lite"/>
    </source>
</evidence>
<feature type="compositionally biased region" description="Polar residues" evidence="1">
    <location>
        <begin position="1"/>
        <end position="17"/>
    </location>
</feature>
<proteinExistence type="predicted"/>
<keyword evidence="3" id="KW-1185">Reference proteome</keyword>
<accession>A0A9Q3PJE1</accession>